<dbReference type="AlphaFoldDB" id="A0AAN6T6H8"/>
<reference evidence="2" key="1">
    <citation type="journal article" date="2023" name="Mol. Phylogenet. Evol.">
        <title>Genome-scale phylogeny and comparative genomics of the fungal order Sordariales.</title>
        <authorList>
            <person name="Hensen N."/>
            <person name="Bonometti L."/>
            <person name="Westerberg I."/>
            <person name="Brannstrom I.O."/>
            <person name="Guillou S."/>
            <person name="Cros-Aarteil S."/>
            <person name="Calhoun S."/>
            <person name="Haridas S."/>
            <person name="Kuo A."/>
            <person name="Mondo S."/>
            <person name="Pangilinan J."/>
            <person name="Riley R."/>
            <person name="LaButti K."/>
            <person name="Andreopoulos B."/>
            <person name="Lipzen A."/>
            <person name="Chen C."/>
            <person name="Yan M."/>
            <person name="Daum C."/>
            <person name="Ng V."/>
            <person name="Clum A."/>
            <person name="Steindorff A."/>
            <person name="Ohm R.A."/>
            <person name="Martin F."/>
            <person name="Silar P."/>
            <person name="Natvig D.O."/>
            <person name="Lalanne C."/>
            <person name="Gautier V."/>
            <person name="Ament-Velasquez S.L."/>
            <person name="Kruys A."/>
            <person name="Hutchinson M.I."/>
            <person name="Powell A.J."/>
            <person name="Barry K."/>
            <person name="Miller A.N."/>
            <person name="Grigoriev I.V."/>
            <person name="Debuchy R."/>
            <person name="Gladieux P."/>
            <person name="Hiltunen Thoren M."/>
            <person name="Johannesson H."/>
        </authorList>
    </citation>
    <scope>NUCLEOTIDE SEQUENCE</scope>
    <source>
        <strain evidence="2">CBS 757.83</strain>
    </source>
</reference>
<dbReference type="EMBL" id="MU863624">
    <property type="protein sequence ID" value="KAK4106061.1"/>
    <property type="molecule type" value="Genomic_DNA"/>
</dbReference>
<organism evidence="2 3">
    <name type="scientific">Parathielavia hyrcaniae</name>
    <dbReference type="NCBI Taxonomy" id="113614"/>
    <lineage>
        <taxon>Eukaryota</taxon>
        <taxon>Fungi</taxon>
        <taxon>Dikarya</taxon>
        <taxon>Ascomycota</taxon>
        <taxon>Pezizomycotina</taxon>
        <taxon>Sordariomycetes</taxon>
        <taxon>Sordariomycetidae</taxon>
        <taxon>Sordariales</taxon>
        <taxon>Chaetomiaceae</taxon>
        <taxon>Parathielavia</taxon>
    </lineage>
</organism>
<comment type="caution">
    <text evidence="2">The sequence shown here is derived from an EMBL/GenBank/DDBJ whole genome shotgun (WGS) entry which is preliminary data.</text>
</comment>
<sequence>MLAVLKPSERYPSRMLLDGEVVVSISGHVASAAEARHATTRLASNTRLQTTQPPLSVLIGQTVPELIRGAERYRERHLSWPGTSSSTFEFRHITSCRCRVGRYANQRRIMADHKGGCSKSETQRRDAPSRSMVRSPHALCLPSSLLPAKESPGPPSRPAIRYHQIRIGGSA</sequence>
<dbReference type="Proteomes" id="UP001305647">
    <property type="component" value="Unassembled WGS sequence"/>
</dbReference>
<feature type="compositionally biased region" description="Basic and acidic residues" evidence="1">
    <location>
        <begin position="113"/>
        <end position="128"/>
    </location>
</feature>
<keyword evidence="3" id="KW-1185">Reference proteome</keyword>
<proteinExistence type="predicted"/>
<feature type="region of interest" description="Disordered" evidence="1">
    <location>
        <begin position="113"/>
        <end position="132"/>
    </location>
</feature>
<protein>
    <submittedName>
        <fullName evidence="2">Uncharacterized protein</fullName>
    </submittedName>
</protein>
<name>A0AAN6T6H8_9PEZI</name>
<evidence type="ECO:0000313" key="3">
    <source>
        <dbReference type="Proteomes" id="UP001305647"/>
    </source>
</evidence>
<evidence type="ECO:0000256" key="1">
    <source>
        <dbReference type="SAM" id="MobiDB-lite"/>
    </source>
</evidence>
<gene>
    <name evidence="2" type="ORF">N658DRAFT_5303</name>
</gene>
<reference evidence="2" key="2">
    <citation type="submission" date="2023-05" db="EMBL/GenBank/DDBJ databases">
        <authorList>
            <consortium name="Lawrence Berkeley National Laboratory"/>
            <person name="Steindorff A."/>
            <person name="Hensen N."/>
            <person name="Bonometti L."/>
            <person name="Westerberg I."/>
            <person name="Brannstrom I.O."/>
            <person name="Guillou S."/>
            <person name="Cros-Aarteil S."/>
            <person name="Calhoun S."/>
            <person name="Haridas S."/>
            <person name="Kuo A."/>
            <person name="Mondo S."/>
            <person name="Pangilinan J."/>
            <person name="Riley R."/>
            <person name="Labutti K."/>
            <person name="Andreopoulos B."/>
            <person name="Lipzen A."/>
            <person name="Chen C."/>
            <person name="Yanf M."/>
            <person name="Daum C."/>
            <person name="Ng V."/>
            <person name="Clum A."/>
            <person name="Ohm R."/>
            <person name="Martin F."/>
            <person name="Silar P."/>
            <person name="Natvig D."/>
            <person name="Lalanne C."/>
            <person name="Gautier V."/>
            <person name="Ament-Velasquez S.L."/>
            <person name="Kruys A."/>
            <person name="Hutchinson M.I."/>
            <person name="Powell A.J."/>
            <person name="Barry K."/>
            <person name="Miller A.N."/>
            <person name="Grigoriev I.V."/>
            <person name="Debuchy R."/>
            <person name="Gladieux P."/>
            <person name="Thoren M.H."/>
            <person name="Johannesson H."/>
        </authorList>
    </citation>
    <scope>NUCLEOTIDE SEQUENCE</scope>
    <source>
        <strain evidence="2">CBS 757.83</strain>
    </source>
</reference>
<evidence type="ECO:0000313" key="2">
    <source>
        <dbReference type="EMBL" id="KAK4106061.1"/>
    </source>
</evidence>
<accession>A0AAN6T6H8</accession>